<comment type="caution">
    <text evidence="2">The sequence shown here is derived from an EMBL/GenBank/DDBJ whole genome shotgun (WGS) entry which is preliminary data.</text>
</comment>
<reference evidence="2 3" key="1">
    <citation type="submission" date="2016-06" db="EMBL/GenBank/DDBJ databases">
        <title>Living apart together: crosstalk between the core and supernumerary genomes in a fungal plant pathogen.</title>
        <authorList>
            <person name="Vanheule A."/>
            <person name="Audenaert K."/>
            <person name="Warris S."/>
            <person name="Van De Geest H."/>
            <person name="Schijlen E."/>
            <person name="Hofte M."/>
            <person name="De Saeger S."/>
            <person name="Haesaert G."/>
            <person name="Waalwijk C."/>
            <person name="Van Der Lee T."/>
        </authorList>
    </citation>
    <scope>NUCLEOTIDE SEQUENCE [LARGE SCALE GENOMIC DNA]</scope>
    <source>
        <strain evidence="2 3">2516</strain>
    </source>
</reference>
<protein>
    <submittedName>
        <fullName evidence="2">Uncharacterized protein</fullName>
    </submittedName>
</protein>
<dbReference type="Proteomes" id="UP000091967">
    <property type="component" value="Unassembled WGS sequence"/>
</dbReference>
<proteinExistence type="predicted"/>
<dbReference type="EMBL" id="LYXU01000001">
    <property type="protein sequence ID" value="OBS26474.1"/>
    <property type="molecule type" value="Genomic_DNA"/>
</dbReference>
<accession>A0A1B8B166</accession>
<evidence type="ECO:0000256" key="1">
    <source>
        <dbReference type="SAM" id="MobiDB-lite"/>
    </source>
</evidence>
<gene>
    <name evidence="2" type="ORF">FPOA_00417</name>
</gene>
<dbReference type="AlphaFoldDB" id="A0A1B8B166"/>
<keyword evidence="3" id="KW-1185">Reference proteome</keyword>
<dbReference type="STRING" id="36050.A0A1B8B166"/>
<feature type="compositionally biased region" description="Basic and acidic residues" evidence="1">
    <location>
        <begin position="1"/>
        <end position="18"/>
    </location>
</feature>
<evidence type="ECO:0000313" key="3">
    <source>
        <dbReference type="Proteomes" id="UP000091967"/>
    </source>
</evidence>
<evidence type="ECO:0000313" key="2">
    <source>
        <dbReference type="EMBL" id="OBS26474.1"/>
    </source>
</evidence>
<organism evidence="2 3">
    <name type="scientific">Fusarium poae</name>
    <dbReference type="NCBI Taxonomy" id="36050"/>
    <lineage>
        <taxon>Eukaryota</taxon>
        <taxon>Fungi</taxon>
        <taxon>Dikarya</taxon>
        <taxon>Ascomycota</taxon>
        <taxon>Pezizomycotina</taxon>
        <taxon>Sordariomycetes</taxon>
        <taxon>Hypocreomycetidae</taxon>
        <taxon>Hypocreales</taxon>
        <taxon>Nectriaceae</taxon>
        <taxon>Fusarium</taxon>
    </lineage>
</organism>
<feature type="region of interest" description="Disordered" evidence="1">
    <location>
        <begin position="1"/>
        <end position="40"/>
    </location>
</feature>
<sequence>MKTRSQKLESDPTPRAKVESSNLNAQVKSLRKQLKSEESQHKDLKIDYEKLAEKYYIQKAELQDVYKKLRNSSQEEIRLRLLLNGGGFGNETLLVDAEFKRIWKSLTCEIMDLALKLNGTWSRQSLDDKVTERLRRVSKDYQKHYQDPDFCISIMQGYLWVLIQDIVFDTKQKIWGGPGVTTLKDTRERLIAHIGEIEGKSETEPSVPQIAGWLSRGYPIMGKLYGNDSIDVERVVDFETKRLRPFMADHQSKTDRTDDMVSKDLKRIIDFAIELDQGMVGSRAVYEVYWGDRSQEPGSLGRWNPEAMEVDAWNHTISSKSLVLFRISPALYKFGSNDGRGYDSYLVIGKGLVVCD</sequence>
<dbReference type="OMA" id="NTAFHEW"/>
<name>A0A1B8B166_FUSPO</name>